<gene>
    <name evidence="1" type="ORF">GHT09_013416</name>
</gene>
<organism evidence="1 2">
    <name type="scientific">Marmota monax</name>
    <name type="common">Woodchuck</name>
    <dbReference type="NCBI Taxonomy" id="9995"/>
    <lineage>
        <taxon>Eukaryota</taxon>
        <taxon>Metazoa</taxon>
        <taxon>Chordata</taxon>
        <taxon>Craniata</taxon>
        <taxon>Vertebrata</taxon>
        <taxon>Euteleostomi</taxon>
        <taxon>Mammalia</taxon>
        <taxon>Eutheria</taxon>
        <taxon>Euarchontoglires</taxon>
        <taxon>Glires</taxon>
        <taxon>Rodentia</taxon>
        <taxon>Sciuromorpha</taxon>
        <taxon>Sciuridae</taxon>
        <taxon>Xerinae</taxon>
        <taxon>Marmotini</taxon>
        <taxon>Marmota</taxon>
    </lineage>
</organism>
<evidence type="ECO:0000313" key="2">
    <source>
        <dbReference type="Proteomes" id="UP000662637"/>
    </source>
</evidence>
<protein>
    <submittedName>
        <fullName evidence="1">Uncharacterized protein</fullName>
    </submittedName>
</protein>
<dbReference type="EMBL" id="WJEC01008485">
    <property type="protein sequence ID" value="KAF7461924.1"/>
    <property type="molecule type" value="Genomic_DNA"/>
</dbReference>
<sequence length="117" mass="12681">MGCTDHGREAALGRSAPACPPCGHLCFPPEHSRGHCRVETQRRHIIYFRTLQLLDWARREVEVGVCTNTTTTTASDLVSARTQALHAKGRSVSAAVAAHQHAIAAPRSSSVCGLQRR</sequence>
<accession>A0A834UL30</accession>
<proteinExistence type="predicted"/>
<reference evidence="1" key="1">
    <citation type="submission" date="2020-08" db="EMBL/GenBank/DDBJ databases">
        <authorList>
            <person name="Shumante A."/>
            <person name="Zimin A.V."/>
            <person name="Puiu D."/>
            <person name="Salzberg S.L."/>
        </authorList>
    </citation>
    <scope>NUCLEOTIDE SEQUENCE</scope>
    <source>
        <strain evidence="1">WC2-LM</strain>
        <tissue evidence="1">Liver</tissue>
    </source>
</reference>
<name>A0A834UL30_MARMO</name>
<comment type="caution">
    <text evidence="1">The sequence shown here is derived from an EMBL/GenBank/DDBJ whole genome shotgun (WGS) entry which is preliminary data.</text>
</comment>
<dbReference type="Proteomes" id="UP000662637">
    <property type="component" value="Unassembled WGS sequence"/>
</dbReference>
<evidence type="ECO:0000313" key="1">
    <source>
        <dbReference type="EMBL" id="KAF7461924.1"/>
    </source>
</evidence>
<dbReference type="AlphaFoldDB" id="A0A834UL30"/>